<dbReference type="Gene3D" id="3.40.640.10">
    <property type="entry name" value="Type I PLP-dependent aspartate aminotransferase-like (Major domain)"/>
    <property type="match status" value="1"/>
</dbReference>
<accession>A0A1U7CMV2</accession>
<protein>
    <submittedName>
        <fullName evidence="5">Glutamate-pyruvate aminotransferase AlaC</fullName>
        <ecNumber evidence="5">2.6.1.2</ecNumber>
    </submittedName>
</protein>
<dbReference type="EC" id="2.6.1.2" evidence="5"/>
<evidence type="ECO:0000256" key="1">
    <source>
        <dbReference type="ARBA" id="ARBA00001933"/>
    </source>
</evidence>
<dbReference type="Pfam" id="PF00155">
    <property type="entry name" value="Aminotran_1_2"/>
    <property type="match status" value="1"/>
</dbReference>
<evidence type="ECO:0000313" key="5">
    <source>
        <dbReference type="EMBL" id="APW60236.1"/>
    </source>
</evidence>
<dbReference type="InterPro" id="IPR050881">
    <property type="entry name" value="LL-DAP_aminotransferase"/>
</dbReference>
<dbReference type="GO" id="GO:0004021">
    <property type="term" value="F:L-alanine:2-oxoglutarate aminotransferase activity"/>
    <property type="evidence" value="ECO:0007669"/>
    <property type="project" value="UniProtKB-EC"/>
</dbReference>
<dbReference type="GO" id="GO:0030170">
    <property type="term" value="F:pyridoxal phosphate binding"/>
    <property type="evidence" value="ECO:0007669"/>
    <property type="project" value="InterPro"/>
</dbReference>
<dbReference type="InterPro" id="IPR004839">
    <property type="entry name" value="Aminotransferase_I/II_large"/>
</dbReference>
<dbReference type="InterPro" id="IPR015421">
    <property type="entry name" value="PyrdxlP-dep_Trfase_major"/>
</dbReference>
<keyword evidence="3 5" id="KW-0808">Transferase</keyword>
<keyword evidence="5" id="KW-0670">Pyruvate</keyword>
<dbReference type="EMBL" id="CP019082">
    <property type="protein sequence ID" value="APW60236.1"/>
    <property type="molecule type" value="Genomic_DNA"/>
</dbReference>
<dbReference type="Proteomes" id="UP000186309">
    <property type="component" value="Chromosome"/>
</dbReference>
<comment type="cofactor">
    <cofactor evidence="1">
        <name>pyridoxal 5'-phosphate</name>
        <dbReference type="ChEBI" id="CHEBI:597326"/>
    </cofactor>
</comment>
<evidence type="ECO:0000313" key="6">
    <source>
        <dbReference type="Proteomes" id="UP000186309"/>
    </source>
</evidence>
<gene>
    <name evidence="5" type="primary">alaC</name>
    <name evidence="5" type="ORF">BSF38_01703</name>
</gene>
<dbReference type="PANTHER" id="PTHR42832:SF1">
    <property type="entry name" value="GLUTAMATE-PYRUVATE AMINOTRANSFERASE ALAC"/>
    <property type="match status" value="1"/>
</dbReference>
<feature type="domain" description="Aminotransferase class I/classII large" evidence="4">
    <location>
        <begin position="51"/>
        <end position="403"/>
    </location>
</feature>
<evidence type="ECO:0000259" key="4">
    <source>
        <dbReference type="Pfam" id="PF00155"/>
    </source>
</evidence>
<dbReference type="AlphaFoldDB" id="A0A1U7CMV2"/>
<reference evidence="6" key="1">
    <citation type="submission" date="2016-12" db="EMBL/GenBank/DDBJ databases">
        <title>Comparative genomics of four Isosphaeraceae planctomycetes: a common pool of plasmids and glycoside hydrolase genes.</title>
        <authorList>
            <person name="Ivanova A."/>
        </authorList>
    </citation>
    <scope>NUCLEOTIDE SEQUENCE [LARGE SCALE GENOMIC DNA]</scope>
    <source>
        <strain evidence="6">PX4</strain>
    </source>
</reference>
<dbReference type="CDD" id="cd00609">
    <property type="entry name" value="AAT_like"/>
    <property type="match status" value="1"/>
</dbReference>
<keyword evidence="2 5" id="KW-0032">Aminotransferase</keyword>
<dbReference type="InterPro" id="IPR015424">
    <property type="entry name" value="PyrdxlP-dep_Trfase"/>
</dbReference>
<dbReference type="InterPro" id="IPR015422">
    <property type="entry name" value="PyrdxlP-dep_Trfase_small"/>
</dbReference>
<organism evidence="5 6">
    <name type="scientific">Paludisphaera borealis</name>
    <dbReference type="NCBI Taxonomy" id="1387353"/>
    <lineage>
        <taxon>Bacteria</taxon>
        <taxon>Pseudomonadati</taxon>
        <taxon>Planctomycetota</taxon>
        <taxon>Planctomycetia</taxon>
        <taxon>Isosphaerales</taxon>
        <taxon>Isosphaeraceae</taxon>
        <taxon>Paludisphaera</taxon>
    </lineage>
</organism>
<evidence type="ECO:0000256" key="2">
    <source>
        <dbReference type="ARBA" id="ARBA00022576"/>
    </source>
</evidence>
<evidence type="ECO:0000256" key="3">
    <source>
        <dbReference type="ARBA" id="ARBA00022679"/>
    </source>
</evidence>
<dbReference type="RefSeq" id="WP_076344730.1">
    <property type="nucleotide sequence ID" value="NZ_CP019082.1"/>
</dbReference>
<dbReference type="KEGG" id="pbor:BSF38_01703"/>
<dbReference type="SUPFAM" id="SSF53383">
    <property type="entry name" value="PLP-dependent transferases"/>
    <property type="match status" value="1"/>
</dbReference>
<name>A0A1U7CMV2_9BACT</name>
<dbReference type="PANTHER" id="PTHR42832">
    <property type="entry name" value="AMINO ACID AMINOTRANSFERASE"/>
    <property type="match status" value="1"/>
</dbReference>
<sequence length="416" mass="46297">MIDPKTNPGSEEHESTERYDIEVAPRVRNLPPYLFGKINELKYRKRRDGVDVIDLGMGNPTDPPDQSVIDKLCEAVQDSRNHRYSVANGVFNLRREVAAKYENRFGVKLDPDQEIVATIGSKEGFSHMCLALLGPGDTALVPAPSFPVHVHAIALASANVITLDCRDSQVFLANIARVCESLFPRPKILVINYPHNPSSTVVDPGFFEEIVGLAKKYRFFVIHDFAYGDIGFDGYQPPSFLSVKGATQVGCEFTTMSKGYNMAGWRVGFAAGNRDMLGALKAIKGYYDYGIFQAVQVASIVALRHGEEGRLAQVAEYQERRDVMVRGLRRLGWEVDPPRAGMFVWAAMPEPWRSQMGSMDFAMKLLEEANVVVSPGRGFGETGEGFLRLALVENAHRLRQAIRQIGRCLRVEQAVN</sequence>
<dbReference type="Gene3D" id="3.90.1150.10">
    <property type="entry name" value="Aspartate Aminotransferase, domain 1"/>
    <property type="match status" value="1"/>
</dbReference>
<proteinExistence type="predicted"/>
<dbReference type="STRING" id="1387353.BSF38_01703"/>
<keyword evidence="6" id="KW-1185">Reference proteome</keyword>
<dbReference type="OrthoDB" id="231967at2"/>